<feature type="compositionally biased region" description="Pro residues" evidence="1">
    <location>
        <begin position="226"/>
        <end position="236"/>
    </location>
</feature>
<feature type="region of interest" description="Disordered" evidence="1">
    <location>
        <begin position="220"/>
        <end position="257"/>
    </location>
</feature>
<proteinExistence type="predicted"/>
<dbReference type="InterPro" id="IPR012442">
    <property type="entry name" value="DUF1645_plant"/>
</dbReference>
<dbReference type="STRING" id="4615.A0A199VEF0"/>
<feature type="compositionally biased region" description="Low complexity" evidence="1">
    <location>
        <begin position="146"/>
        <end position="160"/>
    </location>
</feature>
<feature type="region of interest" description="Disordered" evidence="1">
    <location>
        <begin position="1"/>
        <end position="64"/>
    </location>
</feature>
<dbReference type="PANTHER" id="PTHR33095:SF127">
    <property type="entry name" value="OS05G0578100 PROTEIN"/>
    <property type="match status" value="1"/>
</dbReference>
<evidence type="ECO:0000313" key="3">
    <source>
        <dbReference type="Proteomes" id="UP000092600"/>
    </source>
</evidence>
<reference evidence="2 3" key="1">
    <citation type="journal article" date="2016" name="DNA Res.">
        <title>The draft genome of MD-2 pineapple using hybrid error correction of long reads.</title>
        <authorList>
            <person name="Redwan R.M."/>
            <person name="Saidin A."/>
            <person name="Kumar S.V."/>
        </authorList>
    </citation>
    <scope>NUCLEOTIDE SEQUENCE [LARGE SCALE GENOMIC DNA]</scope>
    <source>
        <strain evidence="3">cv. MD2</strain>
        <tissue evidence="2">Leaf</tissue>
    </source>
</reference>
<dbReference type="AlphaFoldDB" id="A0A199VEF0"/>
<evidence type="ECO:0000256" key="1">
    <source>
        <dbReference type="SAM" id="MobiDB-lite"/>
    </source>
</evidence>
<dbReference type="EMBL" id="LSRQ01002154">
    <property type="protein sequence ID" value="OAY75251.1"/>
    <property type="molecule type" value="Genomic_DNA"/>
</dbReference>
<protein>
    <submittedName>
        <fullName evidence="2">Uncharacterized protein</fullName>
    </submittedName>
</protein>
<name>A0A199VEF0_ANACO</name>
<sequence>MLEERKRTLTLSPSFREEDEEEDEGDRAISAAHHGSPQQISAVPALPGDSRGEVGGGSGDDDDFEFSFAIAAPDSAAPAITADEIFSNGRIRPVYPVFDRSLLLGDDDDDADPPPPSSSAAAAATAGPRPGARLPLGRLLMEERNSSVGSNSSSSSSAASEPGELEGVAPETYCLWTPGSAPNSPARCRKSGSTGSIVRWRRISDLVIGRSRSDGKEKFLFLRNPNPNPNPNPSPEPKAKEAKEAKEAKGKERKDGKVTEMDTVTAHRVLYYGKGAKGGRRASFLPYKQDLVGIFANVNGVSRAHHPL</sequence>
<accession>A0A199VEF0</accession>
<evidence type="ECO:0000313" key="2">
    <source>
        <dbReference type="EMBL" id="OAY75251.1"/>
    </source>
</evidence>
<gene>
    <name evidence="2" type="ORF">ACMD2_11136</name>
</gene>
<feature type="region of interest" description="Disordered" evidence="1">
    <location>
        <begin position="102"/>
        <end position="166"/>
    </location>
</feature>
<dbReference type="Pfam" id="PF07816">
    <property type="entry name" value="DUF1645"/>
    <property type="match status" value="1"/>
</dbReference>
<feature type="compositionally biased region" description="Basic and acidic residues" evidence="1">
    <location>
        <begin position="237"/>
        <end position="257"/>
    </location>
</feature>
<comment type="caution">
    <text evidence="2">The sequence shown here is derived from an EMBL/GenBank/DDBJ whole genome shotgun (WGS) entry which is preliminary data.</text>
</comment>
<feature type="compositionally biased region" description="Low complexity" evidence="1">
    <location>
        <begin position="118"/>
        <end position="139"/>
    </location>
</feature>
<dbReference type="PANTHER" id="PTHR33095">
    <property type="entry name" value="OS07G0619500 PROTEIN"/>
    <property type="match status" value="1"/>
</dbReference>
<dbReference type="Proteomes" id="UP000092600">
    <property type="component" value="Unassembled WGS sequence"/>
</dbReference>
<organism evidence="2 3">
    <name type="scientific">Ananas comosus</name>
    <name type="common">Pineapple</name>
    <name type="synonym">Ananas ananas</name>
    <dbReference type="NCBI Taxonomy" id="4615"/>
    <lineage>
        <taxon>Eukaryota</taxon>
        <taxon>Viridiplantae</taxon>
        <taxon>Streptophyta</taxon>
        <taxon>Embryophyta</taxon>
        <taxon>Tracheophyta</taxon>
        <taxon>Spermatophyta</taxon>
        <taxon>Magnoliopsida</taxon>
        <taxon>Liliopsida</taxon>
        <taxon>Poales</taxon>
        <taxon>Bromeliaceae</taxon>
        <taxon>Bromelioideae</taxon>
        <taxon>Ananas</taxon>
    </lineage>
</organism>